<evidence type="ECO:0000313" key="1">
    <source>
        <dbReference type="EMBL" id="MCT2590242.1"/>
    </source>
</evidence>
<dbReference type="EMBL" id="JAJAGO010000004">
    <property type="protein sequence ID" value="MCT2590242.1"/>
    <property type="molecule type" value="Genomic_DNA"/>
</dbReference>
<organism evidence="1 2">
    <name type="scientific">Streptomyces gossypii</name>
    <dbReference type="NCBI Taxonomy" id="2883101"/>
    <lineage>
        <taxon>Bacteria</taxon>
        <taxon>Bacillati</taxon>
        <taxon>Actinomycetota</taxon>
        <taxon>Actinomycetes</taxon>
        <taxon>Kitasatosporales</taxon>
        <taxon>Streptomycetaceae</taxon>
        <taxon>Streptomyces</taxon>
    </lineage>
</organism>
<name>A0ABT2JQS3_9ACTN</name>
<sequence length="80" mass="8796">MTESEARRVERMLHRMERPGVAAPSDPLQADGDWRIYDRPEPDLRRDITAEVLDALGGEQEGAATLPVGGRAVRGFIVPA</sequence>
<proteinExistence type="predicted"/>
<gene>
    <name evidence="1" type="ORF">LHJ74_10010</name>
</gene>
<accession>A0ABT2JQS3</accession>
<dbReference type="RefSeq" id="WP_260217555.1">
    <property type="nucleotide sequence ID" value="NZ_JAJAGO010000004.1"/>
</dbReference>
<protein>
    <submittedName>
        <fullName evidence="1">Uncharacterized protein</fullName>
    </submittedName>
</protein>
<comment type="caution">
    <text evidence="1">The sequence shown here is derived from an EMBL/GenBank/DDBJ whole genome shotgun (WGS) entry which is preliminary data.</text>
</comment>
<dbReference type="Proteomes" id="UP001156389">
    <property type="component" value="Unassembled WGS sequence"/>
</dbReference>
<keyword evidence="2" id="KW-1185">Reference proteome</keyword>
<evidence type="ECO:0000313" key="2">
    <source>
        <dbReference type="Proteomes" id="UP001156389"/>
    </source>
</evidence>
<reference evidence="1 2" key="1">
    <citation type="submission" date="2021-10" db="EMBL/GenBank/DDBJ databases">
        <title>Streptomyces gossypii sp. nov., isolated from soil collected from cotton field.</title>
        <authorList>
            <person name="Ge X."/>
            <person name="Chen X."/>
            <person name="Liu W."/>
        </authorList>
    </citation>
    <scope>NUCLEOTIDE SEQUENCE [LARGE SCALE GENOMIC DNA]</scope>
    <source>
        <strain evidence="1 2">N2-109</strain>
    </source>
</reference>